<reference evidence="2" key="1">
    <citation type="submission" date="2019-02" db="EMBL/GenBank/DDBJ databases">
        <title>Isolation and identification of novel species under the genus Muribaculum.</title>
        <authorList>
            <person name="Miyake S."/>
            <person name="Ding Y."/>
            <person name="Low A."/>
            <person name="Soh M."/>
            <person name="Seedorf H."/>
        </authorList>
    </citation>
    <scope>NUCLEOTIDE SEQUENCE [LARGE SCALE GENOMIC DNA]</scope>
    <source>
        <strain evidence="2">H5</strain>
    </source>
</reference>
<dbReference type="KEGG" id="ddb:E7747_11220"/>
<accession>A0A4P7W469</accession>
<proteinExistence type="predicted"/>
<dbReference type="EMBL" id="CP039396">
    <property type="protein sequence ID" value="QCD42804.1"/>
    <property type="molecule type" value="Genomic_DNA"/>
</dbReference>
<dbReference type="Proteomes" id="UP000297149">
    <property type="component" value="Chromosome"/>
</dbReference>
<protein>
    <submittedName>
        <fullName evidence="1">Uncharacterized protein</fullName>
    </submittedName>
</protein>
<evidence type="ECO:0000313" key="1">
    <source>
        <dbReference type="EMBL" id="QCD42804.1"/>
    </source>
</evidence>
<name>A0A4P7W469_9BACT</name>
<sequence>MNRQRRSVLHAVLDGLARLRDPVEKDEALMILQKAQSDVQKCADEEEEALDNRPESLQWSAVNDAMSDNISDLTDASGELEVLIDKCQSADMFSYKSVKGDVIKIVNKIKQTIHR</sequence>
<evidence type="ECO:0000313" key="2">
    <source>
        <dbReference type="Proteomes" id="UP000297149"/>
    </source>
</evidence>
<dbReference type="RefSeq" id="WP_128701845.1">
    <property type="nucleotide sequence ID" value="NZ_CP039396.1"/>
</dbReference>
<keyword evidence="2" id="KW-1185">Reference proteome</keyword>
<gene>
    <name evidence="1" type="ORF">E7747_11220</name>
</gene>
<organism evidence="1 2">
    <name type="scientific">Duncaniella dubosii</name>
    <dbReference type="NCBI Taxonomy" id="2518971"/>
    <lineage>
        <taxon>Bacteria</taxon>
        <taxon>Pseudomonadati</taxon>
        <taxon>Bacteroidota</taxon>
        <taxon>Bacteroidia</taxon>
        <taxon>Bacteroidales</taxon>
        <taxon>Muribaculaceae</taxon>
        <taxon>Duncaniella</taxon>
    </lineage>
</organism>
<dbReference type="AlphaFoldDB" id="A0A4P7W469"/>